<evidence type="ECO:0000313" key="3">
    <source>
        <dbReference type="EMBL" id="GAA2525261.1"/>
    </source>
</evidence>
<organism evidence="3 4">
    <name type="scientific">Pilimelia columellifera subsp. columellifera</name>
    <dbReference type="NCBI Taxonomy" id="706583"/>
    <lineage>
        <taxon>Bacteria</taxon>
        <taxon>Bacillati</taxon>
        <taxon>Actinomycetota</taxon>
        <taxon>Actinomycetes</taxon>
        <taxon>Micromonosporales</taxon>
        <taxon>Micromonosporaceae</taxon>
        <taxon>Pilimelia</taxon>
    </lineage>
</organism>
<feature type="domain" description="Tn3 transposase DDE" evidence="2">
    <location>
        <begin position="29"/>
        <end position="80"/>
    </location>
</feature>
<gene>
    <name evidence="3" type="ORF">GCM10010201_24900</name>
</gene>
<reference evidence="3 4" key="1">
    <citation type="journal article" date="2019" name="Int. J. Syst. Evol. Microbiol.">
        <title>The Global Catalogue of Microorganisms (GCM) 10K type strain sequencing project: providing services to taxonomists for standard genome sequencing and annotation.</title>
        <authorList>
            <consortium name="The Broad Institute Genomics Platform"/>
            <consortium name="The Broad Institute Genome Sequencing Center for Infectious Disease"/>
            <person name="Wu L."/>
            <person name="Ma J."/>
        </authorList>
    </citation>
    <scope>NUCLEOTIDE SEQUENCE [LARGE SCALE GENOMIC DNA]</scope>
    <source>
        <strain evidence="3 4">JCM 3367</strain>
    </source>
</reference>
<name>A0ABN3NQ97_9ACTN</name>
<evidence type="ECO:0000259" key="2">
    <source>
        <dbReference type="Pfam" id="PF01526"/>
    </source>
</evidence>
<accession>A0ABN3NQ97</accession>
<dbReference type="InterPro" id="IPR002513">
    <property type="entry name" value="Tn3_Tnp_DDE_dom"/>
</dbReference>
<protein>
    <recommendedName>
        <fullName evidence="2">Tn3 transposase DDE domain-containing protein</fullName>
    </recommendedName>
</protein>
<feature type="region of interest" description="Disordered" evidence="1">
    <location>
        <begin position="1"/>
        <end position="34"/>
    </location>
</feature>
<evidence type="ECO:0000256" key="1">
    <source>
        <dbReference type="SAM" id="MobiDB-lite"/>
    </source>
</evidence>
<dbReference type="Proteomes" id="UP001499978">
    <property type="component" value="Unassembled WGS sequence"/>
</dbReference>
<comment type="caution">
    <text evidence="3">The sequence shown here is derived from an EMBL/GenBank/DDBJ whole genome shotgun (WGS) entry which is preliminary data.</text>
</comment>
<dbReference type="Pfam" id="PF01526">
    <property type="entry name" value="DDE_Tnp_Tn3"/>
    <property type="match status" value="1"/>
</dbReference>
<evidence type="ECO:0000313" key="4">
    <source>
        <dbReference type="Proteomes" id="UP001499978"/>
    </source>
</evidence>
<proteinExistence type="predicted"/>
<dbReference type="EMBL" id="BAAARY010000011">
    <property type="protein sequence ID" value="GAA2525261.1"/>
    <property type="molecule type" value="Genomic_DNA"/>
</dbReference>
<keyword evidence="4" id="KW-1185">Reference proteome</keyword>
<sequence length="82" mass="9622">MWDDLLPCGGLRQGRPRHRRPGRGESRSTRRQQNTLAAAIKEHEALRRTLYAGRYLADETYRRRIARQLNKGESLHALRRPC</sequence>